<dbReference type="RefSeq" id="WP_170157702.1">
    <property type="nucleotide sequence ID" value="NZ_RKRE01000002.1"/>
</dbReference>
<dbReference type="PROSITE" id="PS51839">
    <property type="entry name" value="4FE4S_HC3"/>
    <property type="match status" value="1"/>
</dbReference>
<dbReference type="InterPro" id="IPR019574">
    <property type="entry name" value="NADH_UbQ_OxRdtase_Gsu_4Fe4S-bd"/>
</dbReference>
<keyword evidence="13" id="KW-0520">NAD</keyword>
<dbReference type="Gene3D" id="2.40.40.20">
    <property type="match status" value="1"/>
</dbReference>
<dbReference type="Gene3D" id="2.20.25.90">
    <property type="entry name" value="ADC-like domains"/>
    <property type="match status" value="1"/>
</dbReference>
<evidence type="ECO:0000256" key="14">
    <source>
        <dbReference type="ARBA" id="ARBA00023075"/>
    </source>
</evidence>
<keyword evidence="12" id="KW-0411">Iron-sulfur</keyword>
<dbReference type="InterPro" id="IPR036010">
    <property type="entry name" value="2Fe-2S_ferredoxin-like_sf"/>
</dbReference>
<comment type="similarity">
    <text evidence="4">Belongs to the complex I 75 kDa subunit family.</text>
</comment>
<organism evidence="20 21">
    <name type="scientific">Thermodesulfitimonas autotrophica</name>
    <dbReference type="NCBI Taxonomy" id="1894989"/>
    <lineage>
        <taxon>Bacteria</taxon>
        <taxon>Bacillati</taxon>
        <taxon>Bacillota</taxon>
        <taxon>Clostridia</taxon>
        <taxon>Thermoanaerobacterales</taxon>
        <taxon>Thermoanaerobacteraceae</taxon>
        <taxon>Thermodesulfitimonas</taxon>
    </lineage>
</organism>
<dbReference type="FunFam" id="3.10.20.740:FF:000004">
    <property type="entry name" value="NADH-quinone oxidoreductase"/>
    <property type="match status" value="1"/>
</dbReference>
<keyword evidence="7" id="KW-0874">Quinone</keyword>
<dbReference type="GO" id="GO:0042773">
    <property type="term" value="P:ATP synthesis coupled electron transport"/>
    <property type="evidence" value="ECO:0007669"/>
    <property type="project" value="InterPro"/>
</dbReference>
<dbReference type="InterPro" id="IPR006657">
    <property type="entry name" value="MoPterin_dinucl-bd_dom"/>
</dbReference>
<dbReference type="Pfam" id="PF12838">
    <property type="entry name" value="Fer4_7"/>
    <property type="match status" value="1"/>
</dbReference>
<evidence type="ECO:0000313" key="21">
    <source>
        <dbReference type="Proteomes" id="UP000282654"/>
    </source>
</evidence>
<dbReference type="SUPFAM" id="SSF50692">
    <property type="entry name" value="ADC-like"/>
    <property type="match status" value="1"/>
</dbReference>
<dbReference type="CDD" id="cd00207">
    <property type="entry name" value="fer2"/>
    <property type="match status" value="1"/>
</dbReference>
<protein>
    <submittedName>
        <fullName evidence="20">Formate dehydrogenase alpha subunit</fullName>
    </submittedName>
</protein>
<feature type="domain" description="4Fe-4S His(Cys)3-ligated-type" evidence="19">
    <location>
        <begin position="81"/>
        <end position="120"/>
    </location>
</feature>
<dbReference type="InterPro" id="IPR017896">
    <property type="entry name" value="4Fe4S_Fe-S-bd"/>
</dbReference>
<dbReference type="Pfam" id="PF04879">
    <property type="entry name" value="Molybdop_Fe4S4"/>
    <property type="match status" value="1"/>
</dbReference>
<keyword evidence="9" id="KW-0677">Repeat</keyword>
<evidence type="ECO:0000256" key="4">
    <source>
        <dbReference type="ARBA" id="ARBA00005404"/>
    </source>
</evidence>
<name>A0A3N5BER9_9THEO</name>
<dbReference type="InterPro" id="IPR000283">
    <property type="entry name" value="NADH_UbQ_OxRdtase_75kDa_su_CS"/>
</dbReference>
<comment type="caution">
    <text evidence="20">The sequence shown here is derived from an EMBL/GenBank/DDBJ whole genome shotgun (WGS) entry which is preliminary data.</text>
</comment>
<keyword evidence="6" id="KW-0001">2Fe-2S</keyword>
<evidence type="ECO:0000256" key="5">
    <source>
        <dbReference type="ARBA" id="ARBA00022485"/>
    </source>
</evidence>
<evidence type="ECO:0000256" key="7">
    <source>
        <dbReference type="ARBA" id="ARBA00022719"/>
    </source>
</evidence>
<comment type="function">
    <text evidence="2">NDH-1 shuttles electrons from NADH, via FMN and iron-sulfur (Fe-S) centers, to quinones in the respiratory chain. The immediate electron acceptor for the enzyme in this species is believed to be ubiquinone. Couples the redox reaction to proton translocation (for every two electrons transferred, four hydrogen ions are translocated across the cytoplasmic membrane), and thus conserves the redox energy in a proton gradient.</text>
</comment>
<keyword evidence="5" id="KW-0004">4Fe-4S</keyword>
<evidence type="ECO:0000256" key="15">
    <source>
        <dbReference type="ARBA" id="ARBA00023136"/>
    </source>
</evidence>
<dbReference type="GO" id="GO:0046872">
    <property type="term" value="F:metal ion binding"/>
    <property type="evidence" value="ECO:0007669"/>
    <property type="project" value="UniProtKB-KW"/>
</dbReference>
<dbReference type="GO" id="GO:0016491">
    <property type="term" value="F:oxidoreductase activity"/>
    <property type="evidence" value="ECO:0007669"/>
    <property type="project" value="InterPro"/>
</dbReference>
<dbReference type="SMART" id="SM00929">
    <property type="entry name" value="NADH-G_4Fe-4S_3"/>
    <property type="match status" value="1"/>
</dbReference>
<evidence type="ECO:0000256" key="1">
    <source>
        <dbReference type="ARBA" id="ARBA00001966"/>
    </source>
</evidence>
<feature type="domain" description="4Fe-4S ferredoxin-type" evidence="18">
    <location>
        <begin position="183"/>
        <end position="211"/>
    </location>
</feature>
<evidence type="ECO:0000256" key="2">
    <source>
        <dbReference type="ARBA" id="ARBA00002378"/>
    </source>
</evidence>
<evidence type="ECO:0000259" key="19">
    <source>
        <dbReference type="PROSITE" id="PS51839"/>
    </source>
</evidence>
<dbReference type="GO" id="GO:0051539">
    <property type="term" value="F:4 iron, 4 sulfur cluster binding"/>
    <property type="evidence" value="ECO:0007669"/>
    <property type="project" value="UniProtKB-KW"/>
</dbReference>
<evidence type="ECO:0000256" key="6">
    <source>
        <dbReference type="ARBA" id="ARBA00022714"/>
    </source>
</evidence>
<dbReference type="InterPro" id="IPR006655">
    <property type="entry name" value="Mopterin_OxRdtase_prok_CS"/>
</dbReference>
<dbReference type="InterPro" id="IPR006656">
    <property type="entry name" value="Mopterin_OxRdtase"/>
</dbReference>
<evidence type="ECO:0000256" key="9">
    <source>
        <dbReference type="ARBA" id="ARBA00022737"/>
    </source>
</evidence>
<dbReference type="PROSITE" id="PS00490">
    <property type="entry name" value="MOLYBDOPTERIN_PROK_2"/>
    <property type="match status" value="1"/>
</dbReference>
<feature type="domain" description="4Fe-4S ferredoxin-type" evidence="18">
    <location>
        <begin position="140"/>
        <end position="169"/>
    </location>
</feature>
<gene>
    <name evidence="20" type="ORF">EDD75_0835</name>
</gene>
<dbReference type="Pfam" id="PF00384">
    <property type="entry name" value="Molybdopterin"/>
    <property type="match status" value="1"/>
</dbReference>
<dbReference type="Proteomes" id="UP000282654">
    <property type="component" value="Unassembled WGS sequence"/>
</dbReference>
<dbReference type="SUPFAM" id="SSF53706">
    <property type="entry name" value="Formate dehydrogenase/DMSO reductase, domains 1-3"/>
    <property type="match status" value="1"/>
</dbReference>
<comment type="cofactor">
    <cofactor evidence="1">
        <name>[4Fe-4S] cluster</name>
        <dbReference type="ChEBI" id="CHEBI:49883"/>
    </cofactor>
</comment>
<sequence>MADSVTLTIDGREVSVPEGTTILQAAAAAGIAIPHLCYCPGLKGTGACRLCVVEIENVRGLVVSCMRKVSPGMVVRTSTEQIREARRFVLELLFSRHPGLCLSCEKSGACKLQQYAYELGIEHPSFPVRDPGYPVDEDNPFIIRNYNLCILCGRCVRVCRTQGSDILDFMRRGIETKVATPLEKPLLEAGCDFCGSCVGVCPTGALIEKQRRGKGREWEFSKVESYCGYCGSACHLYLNLKRDEIVKVSTEAPADYLCVRGRFGYGYLTSEARLTTPLIRRNGELAEADWAEALGLVGARIRELREKHGPDAIGGIVGGTVTNEVAFAFYKFFREGLGTANVDSGVRFTGLAVLQQLGRMVGSPEAYASLADIENAKVILVIGDVWRRVPAVWGQIKRAADNKARIIYLGFYEGRPTRVAKVWLRAFPGTEHLVLQQLAGAVLARLGEERRKIEALPNFGAFTAGLAAAEGRPTGVSPEEIATAAEIWAETGQKGVVVLAVDGVTEDTAYAAWNLNLLTGRTAKALFLGHSLLNAHGVWRMGALAAKNSAIEERGLTTAAMLAAGSPLRGLYVLGEDPVASFPGCGMVRDRLARLEFLVVQDLFLTETARMADVVLPLATHIETGGTVWNVEGKLRQGKQVLPAKIPLPVQVFAELASKIALDSGYDFDVQLTGGTAAGADDWKGYSCSTPCPEFLPVTVAVEERQEGELWLVPLASRFGFYDHSRVAHTNLRYLSFRDDGIALSPADAGRLQLAEGTRVNITSVYGATTGVVRIDAALMPGVVTMPAFAAQTNVLLAPGVACGPVKVEIRKSQEEA</sequence>
<accession>A0A3N5BER9</accession>
<dbReference type="InterPro" id="IPR050123">
    <property type="entry name" value="Prok_molybdopt-oxidoreductase"/>
</dbReference>
<dbReference type="CDD" id="cd02775">
    <property type="entry name" value="MopB_CT"/>
    <property type="match status" value="1"/>
</dbReference>
<dbReference type="Gene3D" id="3.40.50.740">
    <property type="match status" value="1"/>
</dbReference>
<dbReference type="Gene3D" id="3.40.228.10">
    <property type="entry name" value="Dimethylsulfoxide Reductase, domain 2"/>
    <property type="match status" value="1"/>
</dbReference>
<dbReference type="PROSITE" id="PS51379">
    <property type="entry name" value="4FE4S_FER_2"/>
    <property type="match status" value="2"/>
</dbReference>
<dbReference type="Pfam" id="PF01568">
    <property type="entry name" value="Molydop_binding"/>
    <property type="match status" value="1"/>
</dbReference>
<dbReference type="PROSITE" id="PS51085">
    <property type="entry name" value="2FE2S_FER_2"/>
    <property type="match status" value="1"/>
</dbReference>
<keyword evidence="21" id="KW-1185">Reference proteome</keyword>
<keyword evidence="14" id="KW-0830">Ubiquinone</keyword>
<evidence type="ECO:0000256" key="12">
    <source>
        <dbReference type="ARBA" id="ARBA00023014"/>
    </source>
</evidence>
<dbReference type="Pfam" id="PF10588">
    <property type="entry name" value="NADH-G_4Fe-4S_3"/>
    <property type="match status" value="1"/>
</dbReference>
<dbReference type="InterPro" id="IPR006963">
    <property type="entry name" value="Mopterin_OxRdtase_4Fe-4S_dom"/>
</dbReference>
<evidence type="ECO:0000313" key="20">
    <source>
        <dbReference type="EMBL" id="RPF46592.1"/>
    </source>
</evidence>
<dbReference type="EMBL" id="RKRE01000002">
    <property type="protein sequence ID" value="RPF46592.1"/>
    <property type="molecule type" value="Genomic_DNA"/>
</dbReference>
<keyword evidence="11" id="KW-0408">Iron</keyword>
<evidence type="ECO:0000259" key="17">
    <source>
        <dbReference type="PROSITE" id="PS51085"/>
    </source>
</evidence>
<dbReference type="GO" id="GO:0048038">
    <property type="term" value="F:quinone binding"/>
    <property type="evidence" value="ECO:0007669"/>
    <property type="project" value="UniProtKB-KW"/>
</dbReference>
<dbReference type="FunFam" id="3.30.70.20:FF:000035">
    <property type="entry name" value="Iron hydrogenase 1"/>
    <property type="match status" value="1"/>
</dbReference>
<evidence type="ECO:0000256" key="8">
    <source>
        <dbReference type="ARBA" id="ARBA00022723"/>
    </source>
</evidence>
<dbReference type="PROSITE" id="PS00641">
    <property type="entry name" value="COMPLEX1_75K_1"/>
    <property type="match status" value="1"/>
</dbReference>
<keyword evidence="8" id="KW-0479">Metal-binding</keyword>
<evidence type="ECO:0000259" key="18">
    <source>
        <dbReference type="PROSITE" id="PS51379"/>
    </source>
</evidence>
<dbReference type="Gene3D" id="3.10.20.740">
    <property type="match status" value="1"/>
</dbReference>
<reference evidence="20 21" key="1">
    <citation type="submission" date="2018-11" db="EMBL/GenBank/DDBJ databases">
        <title>Genomic Encyclopedia of Type Strains, Phase IV (KMG-IV): sequencing the most valuable type-strain genomes for metagenomic binning, comparative biology and taxonomic classification.</title>
        <authorList>
            <person name="Goeker M."/>
        </authorList>
    </citation>
    <scope>NUCLEOTIDE SEQUENCE [LARGE SCALE GENOMIC DNA]</scope>
    <source>
        <strain evidence="20 21">DSM 102936</strain>
    </source>
</reference>
<dbReference type="Gene3D" id="3.30.70.20">
    <property type="match status" value="1"/>
</dbReference>
<dbReference type="Pfam" id="PF13510">
    <property type="entry name" value="Fer2_4"/>
    <property type="match status" value="1"/>
</dbReference>
<dbReference type="GO" id="GO:0051537">
    <property type="term" value="F:2 iron, 2 sulfur cluster binding"/>
    <property type="evidence" value="ECO:0007669"/>
    <property type="project" value="UniProtKB-KW"/>
</dbReference>
<dbReference type="GO" id="GO:0043546">
    <property type="term" value="F:molybdopterin cofactor binding"/>
    <property type="evidence" value="ECO:0007669"/>
    <property type="project" value="InterPro"/>
</dbReference>
<evidence type="ECO:0000256" key="16">
    <source>
        <dbReference type="ARBA" id="ARBA00034078"/>
    </source>
</evidence>
<dbReference type="PANTHER" id="PTHR43105">
    <property type="entry name" value="RESPIRATORY NITRATE REDUCTASE"/>
    <property type="match status" value="1"/>
</dbReference>
<dbReference type="PROSITE" id="PS00198">
    <property type="entry name" value="4FE4S_FER_1"/>
    <property type="match status" value="1"/>
</dbReference>
<dbReference type="InterPro" id="IPR017900">
    <property type="entry name" value="4Fe4S_Fe_S_CS"/>
</dbReference>
<comment type="subcellular location">
    <subcellularLocation>
        <location evidence="3">Membrane</location>
    </subcellularLocation>
</comment>
<dbReference type="PANTHER" id="PTHR43105:SF10">
    <property type="entry name" value="NADH-QUINONE OXIDOREDUCTASE SUBUNIT G"/>
    <property type="match status" value="1"/>
</dbReference>
<feature type="domain" description="2Fe-2S ferredoxin-type" evidence="17">
    <location>
        <begin position="3"/>
        <end position="81"/>
    </location>
</feature>
<proteinExistence type="inferred from homology"/>
<dbReference type="InterPro" id="IPR001041">
    <property type="entry name" value="2Fe-2S_ferredoxin-type"/>
</dbReference>
<comment type="cofactor">
    <cofactor evidence="16">
        <name>[2Fe-2S] cluster</name>
        <dbReference type="ChEBI" id="CHEBI:190135"/>
    </cofactor>
</comment>
<evidence type="ECO:0000256" key="13">
    <source>
        <dbReference type="ARBA" id="ARBA00023027"/>
    </source>
</evidence>
<dbReference type="GO" id="GO:0008137">
    <property type="term" value="F:NADH dehydrogenase (ubiquinone) activity"/>
    <property type="evidence" value="ECO:0007669"/>
    <property type="project" value="InterPro"/>
</dbReference>
<dbReference type="InterPro" id="IPR009010">
    <property type="entry name" value="Asp_de-COase-like_dom_sf"/>
</dbReference>
<dbReference type="AlphaFoldDB" id="A0A3N5BER9"/>
<dbReference type="SMART" id="SM00926">
    <property type="entry name" value="Molybdop_Fe4S4"/>
    <property type="match status" value="1"/>
</dbReference>
<dbReference type="SUPFAM" id="SSF54862">
    <property type="entry name" value="4Fe-4S ferredoxins"/>
    <property type="match status" value="1"/>
</dbReference>
<evidence type="ECO:0000256" key="10">
    <source>
        <dbReference type="ARBA" id="ARBA00022967"/>
    </source>
</evidence>
<keyword evidence="15" id="KW-0472">Membrane</keyword>
<dbReference type="GO" id="GO:0016020">
    <property type="term" value="C:membrane"/>
    <property type="evidence" value="ECO:0007669"/>
    <property type="project" value="UniProtKB-SubCell"/>
</dbReference>
<evidence type="ECO:0000256" key="3">
    <source>
        <dbReference type="ARBA" id="ARBA00004370"/>
    </source>
</evidence>
<dbReference type="SUPFAM" id="SSF54292">
    <property type="entry name" value="2Fe-2S ferredoxin-like"/>
    <property type="match status" value="1"/>
</dbReference>
<keyword evidence="10" id="KW-1278">Translocase</keyword>
<evidence type="ECO:0000256" key="11">
    <source>
        <dbReference type="ARBA" id="ARBA00023004"/>
    </source>
</evidence>